<dbReference type="PANTHER" id="PTHR30244:SF34">
    <property type="entry name" value="DTDP-4-AMINO-4,6-DIDEOXYGALACTOSE TRANSAMINASE"/>
    <property type="match status" value="1"/>
</dbReference>
<evidence type="ECO:0000313" key="5">
    <source>
        <dbReference type="Proteomes" id="UP000007969"/>
    </source>
</evidence>
<feature type="modified residue" description="N6-(pyridoxal phosphate)lysine" evidence="2">
    <location>
        <position position="197"/>
    </location>
</feature>
<dbReference type="AlphaFoldDB" id="B9E0E9"/>
<evidence type="ECO:0000256" key="1">
    <source>
        <dbReference type="PIRSR" id="PIRSR000390-1"/>
    </source>
</evidence>
<dbReference type="PANTHER" id="PTHR30244">
    <property type="entry name" value="TRANSAMINASE"/>
    <property type="match status" value="1"/>
</dbReference>
<dbReference type="InterPro" id="IPR015421">
    <property type="entry name" value="PyrdxlP-dep_Trfase_major"/>
</dbReference>
<protein>
    <submittedName>
        <fullName evidence="4">Uncharacterized protein</fullName>
    </submittedName>
</protein>
<keyword evidence="2 3" id="KW-0663">Pyridoxal phosphate</keyword>
<dbReference type="Gene3D" id="3.90.1150.10">
    <property type="entry name" value="Aspartate Aminotransferase, domain 1"/>
    <property type="match status" value="1"/>
</dbReference>
<dbReference type="InterPro" id="IPR000653">
    <property type="entry name" value="DegT/StrS_aminotransferase"/>
</dbReference>
<dbReference type="InterPro" id="IPR015424">
    <property type="entry name" value="PyrdxlP-dep_Trfase"/>
</dbReference>
<dbReference type="FunFam" id="3.90.1150.10:FF:000092">
    <property type="entry name" value="Capsular polysaccharide biosynthesis protein"/>
    <property type="match status" value="1"/>
</dbReference>
<dbReference type="Gene3D" id="3.40.640.10">
    <property type="entry name" value="Type I PLP-dependent aspartate aminotransferase-like (Major domain)"/>
    <property type="match status" value="1"/>
</dbReference>
<dbReference type="KEGG" id="ckr:CKR_0923"/>
<proteinExistence type="inferred from homology"/>
<feature type="active site" description="Proton acceptor" evidence="1">
    <location>
        <position position="197"/>
    </location>
</feature>
<dbReference type="PIRSF" id="PIRSF000390">
    <property type="entry name" value="PLP_StrS"/>
    <property type="match status" value="1"/>
</dbReference>
<comment type="similarity">
    <text evidence="3">Belongs to the DegT/DnrJ/EryC1 family.</text>
</comment>
<name>B9E0E9_CLOK1</name>
<dbReference type="Pfam" id="PF01041">
    <property type="entry name" value="DegT_DnrJ_EryC1"/>
    <property type="match status" value="1"/>
</dbReference>
<dbReference type="EMBL" id="AP009049">
    <property type="protein sequence ID" value="BAH05974.1"/>
    <property type="molecule type" value="Genomic_DNA"/>
</dbReference>
<dbReference type="SUPFAM" id="SSF53383">
    <property type="entry name" value="PLP-dependent transferases"/>
    <property type="match status" value="1"/>
</dbReference>
<dbReference type="InterPro" id="IPR015422">
    <property type="entry name" value="PyrdxlP-dep_Trfase_small"/>
</dbReference>
<organism evidence="4 5">
    <name type="scientific">Clostridium kluyveri (strain NBRC 12016)</name>
    <dbReference type="NCBI Taxonomy" id="583346"/>
    <lineage>
        <taxon>Bacteria</taxon>
        <taxon>Bacillati</taxon>
        <taxon>Bacillota</taxon>
        <taxon>Clostridia</taxon>
        <taxon>Eubacteriales</taxon>
        <taxon>Clostridiaceae</taxon>
        <taxon>Clostridium</taxon>
    </lineage>
</organism>
<dbReference type="GO" id="GO:0030170">
    <property type="term" value="F:pyridoxal phosphate binding"/>
    <property type="evidence" value="ECO:0007669"/>
    <property type="project" value="TreeGrafter"/>
</dbReference>
<reference evidence="5" key="1">
    <citation type="submission" date="2005-09" db="EMBL/GenBank/DDBJ databases">
        <title>Complete genome sequence of Clostridium kluyveri and comparative genomics of Clostridia species.</title>
        <authorList>
            <person name="Inui M."/>
            <person name="Nonaka H."/>
            <person name="Shinoda Y."/>
            <person name="Ikenaga Y."/>
            <person name="Abe M."/>
            <person name="Naito K."/>
            <person name="Vertes A.A."/>
            <person name="Yukawa H."/>
        </authorList>
    </citation>
    <scope>NUCLEOTIDE SEQUENCE [LARGE SCALE GENOMIC DNA]</scope>
    <source>
        <strain evidence="5">NBRC 12016</strain>
    </source>
</reference>
<gene>
    <name evidence="4" type="ordered locus">CKR_0923</name>
</gene>
<accession>B9E0E9</accession>
<evidence type="ECO:0000313" key="4">
    <source>
        <dbReference type="EMBL" id="BAH05974.1"/>
    </source>
</evidence>
<dbReference type="HOGENOM" id="CLU_033332_0_3_9"/>
<evidence type="ECO:0000256" key="3">
    <source>
        <dbReference type="RuleBase" id="RU004508"/>
    </source>
</evidence>
<sequence length="402" mass="45252">MLTAQRKDLIFMNKKIPFSPPDITQDEIDALSEVLKSGWITSGPKTAEFEKKLADYCSANYSAAVSSATCGMELLLKVFDIKDGDDVITTPYTYTSTAAVSIQRSIKPIMVDVKKNNFSIDIDKIYDAITPNTKAIFSVDFAGVPVDYDALRQVLKLKNREDILLVSDSAHALGASYKGKRVGSQLDAHVFSFHAVKNLTTAEGGAITFNNNNLFGKENLLKDLKLNSLNGQSKDALSKMKAGAWKYDIVTAGYKCNMADINAALGLVQLRRYNNMLQRRKKIFEIYSSILSQKEWAILPFKENQNMETSYHLYPLRIKELKEEQRDEIIKTLAEKGIAVNVHFIPLPMFTLYKSLGYSIKDYPNAYEQYANEITLPLYSTLLPEDAEYVVKELIKVVEKVK</sequence>
<dbReference type="GO" id="GO:0008483">
    <property type="term" value="F:transaminase activity"/>
    <property type="evidence" value="ECO:0007669"/>
    <property type="project" value="TreeGrafter"/>
</dbReference>
<dbReference type="GO" id="GO:0000271">
    <property type="term" value="P:polysaccharide biosynthetic process"/>
    <property type="evidence" value="ECO:0007669"/>
    <property type="project" value="TreeGrafter"/>
</dbReference>
<dbReference type="Proteomes" id="UP000007969">
    <property type="component" value="Chromosome"/>
</dbReference>
<evidence type="ECO:0000256" key="2">
    <source>
        <dbReference type="PIRSR" id="PIRSR000390-2"/>
    </source>
</evidence>
<dbReference type="CDD" id="cd00616">
    <property type="entry name" value="AHBA_syn"/>
    <property type="match status" value="1"/>
</dbReference>